<dbReference type="PROSITE" id="PS50261">
    <property type="entry name" value="G_PROTEIN_RECEP_F2_4"/>
    <property type="match status" value="1"/>
</dbReference>
<dbReference type="InterPro" id="IPR017981">
    <property type="entry name" value="GPCR_2-like_7TM"/>
</dbReference>
<evidence type="ECO:0000259" key="7">
    <source>
        <dbReference type="PROSITE" id="PS50261"/>
    </source>
</evidence>
<dbReference type="GO" id="GO:0005886">
    <property type="term" value="C:plasma membrane"/>
    <property type="evidence" value="ECO:0007669"/>
    <property type="project" value="TreeGrafter"/>
</dbReference>
<evidence type="ECO:0000256" key="2">
    <source>
        <dbReference type="ARBA" id="ARBA00022692"/>
    </source>
</evidence>
<feature type="transmembrane region" description="Helical" evidence="6">
    <location>
        <begin position="47"/>
        <end position="64"/>
    </location>
</feature>
<proteinExistence type="predicted"/>
<feature type="transmembrane region" description="Helical" evidence="6">
    <location>
        <begin position="306"/>
        <end position="325"/>
    </location>
</feature>
<feature type="transmembrane region" description="Helical" evidence="6">
    <location>
        <begin position="265"/>
        <end position="286"/>
    </location>
</feature>
<reference evidence="8" key="1">
    <citation type="journal article" date="2022" name="bioRxiv">
        <title>Deciphering the potential niche of two novel black yeast fungi from a biological soil crust based on their genomes, phenotypes, and melanin regulation.</title>
        <authorList>
            <consortium name="DOE Joint Genome Institute"/>
            <person name="Carr E.C."/>
            <person name="Barton Q."/>
            <person name="Grambo S."/>
            <person name="Sullivan M."/>
            <person name="Renfro C.M."/>
            <person name="Kuo A."/>
            <person name="Pangilinan J."/>
            <person name="Lipzen A."/>
            <person name="Keymanesh K."/>
            <person name="Savage E."/>
            <person name="Barry K."/>
            <person name="Grigoriev I.V."/>
            <person name="Riekhof W.R."/>
            <person name="Harris S.S."/>
        </authorList>
    </citation>
    <scope>NUCLEOTIDE SEQUENCE</scope>
    <source>
        <strain evidence="8">JF 03-4F</strain>
    </source>
</reference>
<dbReference type="Gene3D" id="1.20.1070.10">
    <property type="entry name" value="Rhodopsin 7-helix transmembrane proteins"/>
    <property type="match status" value="1"/>
</dbReference>
<feature type="domain" description="G-protein coupled receptors family 2 profile 2" evidence="7">
    <location>
        <begin position="76"/>
        <end position="187"/>
    </location>
</feature>
<name>A0AAN6IDR3_9EURO</name>
<evidence type="ECO:0000256" key="3">
    <source>
        <dbReference type="ARBA" id="ARBA00022989"/>
    </source>
</evidence>
<evidence type="ECO:0000256" key="1">
    <source>
        <dbReference type="ARBA" id="ARBA00004141"/>
    </source>
</evidence>
<sequence>MSFSSSENRAFDLAEKITSVISVVGAAFIIVTFLFDDRFRKAINRLVFYACWGNLFANVATLISRSGINLGVNSPLFLPADALWTFAMACNVYLSFFRRYDAPRLRTLEWRYLACCYGIPFVPALVFLFIRTPVRGKIYGNAVLWCWVSEEWNALRIATFYGPVWLVILMTFFIYLKVGMVVFRWRKQQLRSFDHNSSANIDKSGRDYPMGDMARRKYESTDNSASTGYTHHRSPSVEENTVGALPPTVHVTQSSQQVVDANRATLSYCNTAMLFFVALICTWVPSTVNRFYTLVHPNDPKFGLEFSSGLVLPLQGCWNTVIYIVTSLPACKALWADLFGQSPRDDPGSYIRSPPLTLTRSNHQTLPSHDQRADIMMSFDGKKRVIRHDSRAQSRDGDIAHGIIGQAA</sequence>
<keyword evidence="9" id="KW-1185">Reference proteome</keyword>
<evidence type="ECO:0000313" key="9">
    <source>
        <dbReference type="Proteomes" id="UP001203852"/>
    </source>
</evidence>
<feature type="region of interest" description="Disordered" evidence="5">
    <location>
        <begin position="220"/>
        <end position="241"/>
    </location>
</feature>
<organism evidence="8 9">
    <name type="scientific">Exophiala viscosa</name>
    <dbReference type="NCBI Taxonomy" id="2486360"/>
    <lineage>
        <taxon>Eukaryota</taxon>
        <taxon>Fungi</taxon>
        <taxon>Dikarya</taxon>
        <taxon>Ascomycota</taxon>
        <taxon>Pezizomycotina</taxon>
        <taxon>Eurotiomycetes</taxon>
        <taxon>Chaetothyriomycetidae</taxon>
        <taxon>Chaetothyriales</taxon>
        <taxon>Herpotrichiellaceae</taxon>
        <taxon>Exophiala</taxon>
    </lineage>
</organism>
<evidence type="ECO:0000256" key="5">
    <source>
        <dbReference type="SAM" id="MobiDB-lite"/>
    </source>
</evidence>
<dbReference type="PANTHER" id="PTHR23112:SF0">
    <property type="entry name" value="TRANSMEMBRANE PROTEIN 116"/>
    <property type="match status" value="1"/>
</dbReference>
<dbReference type="GO" id="GO:0007166">
    <property type="term" value="P:cell surface receptor signaling pathway"/>
    <property type="evidence" value="ECO:0007669"/>
    <property type="project" value="InterPro"/>
</dbReference>
<feature type="transmembrane region" description="Helical" evidence="6">
    <location>
        <begin position="110"/>
        <end position="130"/>
    </location>
</feature>
<dbReference type="GO" id="GO:0007189">
    <property type="term" value="P:adenylate cyclase-activating G protein-coupled receptor signaling pathway"/>
    <property type="evidence" value="ECO:0007669"/>
    <property type="project" value="TreeGrafter"/>
</dbReference>
<comment type="subcellular location">
    <subcellularLocation>
        <location evidence="1">Membrane</location>
        <topology evidence="1">Multi-pass membrane protein</topology>
    </subcellularLocation>
</comment>
<dbReference type="PANTHER" id="PTHR23112">
    <property type="entry name" value="G PROTEIN-COUPLED RECEPTOR 157-RELATED"/>
    <property type="match status" value="1"/>
</dbReference>
<dbReference type="EMBL" id="MU404354">
    <property type="protein sequence ID" value="KAI1613330.1"/>
    <property type="molecule type" value="Genomic_DNA"/>
</dbReference>
<keyword evidence="3 6" id="KW-1133">Transmembrane helix</keyword>
<dbReference type="SUPFAM" id="SSF81321">
    <property type="entry name" value="Family A G protein-coupled receptor-like"/>
    <property type="match status" value="1"/>
</dbReference>
<dbReference type="AlphaFoldDB" id="A0AAN6IDR3"/>
<dbReference type="GO" id="GO:0004930">
    <property type="term" value="F:G protein-coupled receptor activity"/>
    <property type="evidence" value="ECO:0007669"/>
    <property type="project" value="TreeGrafter"/>
</dbReference>
<feature type="transmembrane region" description="Helical" evidence="6">
    <location>
        <begin position="160"/>
        <end position="183"/>
    </location>
</feature>
<gene>
    <name evidence="8" type="ORF">EDD36DRAFT_465460</name>
</gene>
<dbReference type="Proteomes" id="UP001203852">
    <property type="component" value="Unassembled WGS sequence"/>
</dbReference>
<feature type="transmembrane region" description="Helical" evidence="6">
    <location>
        <begin position="17"/>
        <end position="35"/>
    </location>
</feature>
<feature type="transmembrane region" description="Helical" evidence="6">
    <location>
        <begin position="76"/>
        <end position="98"/>
    </location>
</feature>
<keyword evidence="4 6" id="KW-0472">Membrane</keyword>
<keyword evidence="2 6" id="KW-0812">Transmembrane</keyword>
<comment type="caution">
    <text evidence="8">The sequence shown here is derived from an EMBL/GenBank/DDBJ whole genome shotgun (WGS) entry which is preliminary data.</text>
</comment>
<dbReference type="Pfam" id="PF05462">
    <property type="entry name" value="Dicty_CAR"/>
    <property type="match status" value="1"/>
</dbReference>
<protein>
    <recommendedName>
        <fullName evidence="7">G-protein coupled receptors family 2 profile 2 domain-containing protein</fullName>
    </recommendedName>
</protein>
<evidence type="ECO:0000256" key="4">
    <source>
        <dbReference type="ARBA" id="ARBA00023136"/>
    </source>
</evidence>
<evidence type="ECO:0000256" key="6">
    <source>
        <dbReference type="SAM" id="Phobius"/>
    </source>
</evidence>
<evidence type="ECO:0000313" key="8">
    <source>
        <dbReference type="EMBL" id="KAI1613330.1"/>
    </source>
</evidence>
<accession>A0AAN6IDR3</accession>